<dbReference type="Proteomes" id="UP000237040">
    <property type="component" value="Unassembled WGS sequence"/>
</dbReference>
<evidence type="ECO:0000256" key="7">
    <source>
        <dbReference type="ARBA" id="ARBA00023002"/>
    </source>
</evidence>
<feature type="binding site" evidence="10">
    <location>
        <position position="33"/>
    </location>
    <ligand>
        <name>NADP(+)</name>
        <dbReference type="ChEBI" id="CHEBI:58349"/>
    </ligand>
</feature>
<reference evidence="13 14" key="1">
    <citation type="submission" date="2018-01" db="EMBL/GenBank/DDBJ databases">
        <title>Metagenomic assembled genomes from two thermal pools in the Uzon Caldera, Kamchatka, Russia.</title>
        <authorList>
            <person name="Wilkins L."/>
            <person name="Ettinger C."/>
        </authorList>
    </citation>
    <scope>NUCLEOTIDE SEQUENCE [LARGE SCALE GENOMIC DNA]</scope>
    <source>
        <strain evidence="13">ZAV-07</strain>
    </source>
</reference>
<dbReference type="AlphaFoldDB" id="A0A2J6WFN8"/>
<gene>
    <name evidence="8" type="primary">proC</name>
    <name evidence="13" type="ORF">C0189_00920</name>
</gene>
<dbReference type="SUPFAM" id="SSF48179">
    <property type="entry name" value="6-phosphogluconate dehydrogenase C-terminal domain-like"/>
    <property type="match status" value="1"/>
</dbReference>
<dbReference type="Gene3D" id="3.40.50.720">
    <property type="entry name" value="NAD(P)-binding Rossmann-like Domain"/>
    <property type="match status" value="1"/>
</dbReference>
<dbReference type="FunFam" id="1.10.3730.10:FF:000001">
    <property type="entry name" value="Pyrroline-5-carboxylate reductase"/>
    <property type="match status" value="1"/>
</dbReference>
<keyword evidence="3 8" id="KW-0963">Cytoplasm</keyword>
<evidence type="ECO:0000256" key="2">
    <source>
        <dbReference type="ARBA" id="ARBA00005525"/>
    </source>
</evidence>
<proteinExistence type="inferred from homology"/>
<dbReference type="GO" id="GO:0055129">
    <property type="term" value="P:L-proline biosynthetic process"/>
    <property type="evidence" value="ECO:0007669"/>
    <property type="project" value="UniProtKB-UniRule"/>
</dbReference>
<comment type="catalytic activity">
    <reaction evidence="8">
        <text>L-proline + NAD(+) = (S)-1-pyrroline-5-carboxylate + NADH + 2 H(+)</text>
        <dbReference type="Rhea" id="RHEA:14105"/>
        <dbReference type="ChEBI" id="CHEBI:15378"/>
        <dbReference type="ChEBI" id="CHEBI:17388"/>
        <dbReference type="ChEBI" id="CHEBI:57540"/>
        <dbReference type="ChEBI" id="CHEBI:57945"/>
        <dbReference type="ChEBI" id="CHEBI:60039"/>
        <dbReference type="EC" id="1.5.1.2"/>
    </reaction>
</comment>
<protein>
    <recommendedName>
        <fullName evidence="8 9">Pyrroline-5-carboxylate reductase</fullName>
        <shortName evidence="8">P5C reductase</shortName>
        <shortName evidence="8">P5CR</shortName>
        <ecNumber evidence="8 9">1.5.1.2</ecNumber>
    </recommendedName>
    <alternativeName>
        <fullName evidence="8">PCA reductase</fullName>
    </alternativeName>
</protein>
<evidence type="ECO:0000256" key="6">
    <source>
        <dbReference type="ARBA" id="ARBA00022857"/>
    </source>
</evidence>
<comment type="caution">
    <text evidence="13">The sequence shown here is derived from an EMBL/GenBank/DDBJ whole genome shotgun (WGS) entry which is preliminary data.</text>
</comment>
<keyword evidence="7 8" id="KW-0560">Oxidoreductase</keyword>
<keyword evidence="5 8" id="KW-0641">Proline biosynthesis</keyword>
<evidence type="ECO:0000256" key="3">
    <source>
        <dbReference type="ARBA" id="ARBA00022490"/>
    </source>
</evidence>
<dbReference type="RefSeq" id="WP_416084952.1">
    <property type="nucleotide sequence ID" value="NZ_JBNARP010000034.1"/>
</dbReference>
<dbReference type="InterPro" id="IPR008927">
    <property type="entry name" value="6-PGluconate_DH-like_C_sf"/>
</dbReference>
<comment type="pathway">
    <text evidence="8">Amino-acid biosynthesis; L-proline biosynthesis; L-proline from L-glutamate 5-semialdehyde: step 1/1.</text>
</comment>
<dbReference type="UniPathway" id="UPA00098">
    <property type="reaction ID" value="UER00361"/>
</dbReference>
<evidence type="ECO:0000259" key="12">
    <source>
        <dbReference type="Pfam" id="PF14748"/>
    </source>
</evidence>
<dbReference type="SUPFAM" id="SSF51735">
    <property type="entry name" value="NAD(P)-binding Rossmann-fold domains"/>
    <property type="match status" value="1"/>
</dbReference>
<evidence type="ECO:0000256" key="8">
    <source>
        <dbReference type="HAMAP-Rule" id="MF_01925"/>
    </source>
</evidence>
<dbReference type="GO" id="GO:0004735">
    <property type="term" value="F:pyrroline-5-carboxylate reductase activity"/>
    <property type="evidence" value="ECO:0007669"/>
    <property type="project" value="UniProtKB-UniRule"/>
</dbReference>
<comment type="function">
    <text evidence="8">Catalyzes the reduction of 1-pyrroline-5-carboxylate (PCA) to L-proline.</text>
</comment>
<evidence type="ECO:0000256" key="9">
    <source>
        <dbReference type="NCBIfam" id="TIGR00112"/>
    </source>
</evidence>
<evidence type="ECO:0000256" key="4">
    <source>
        <dbReference type="ARBA" id="ARBA00022605"/>
    </source>
</evidence>
<dbReference type="InterPro" id="IPR000304">
    <property type="entry name" value="Pyrroline-COOH_reductase"/>
</dbReference>
<name>A0A2J6WFN8_9BACT</name>
<evidence type="ECO:0000256" key="1">
    <source>
        <dbReference type="ARBA" id="ARBA00004496"/>
    </source>
</evidence>
<dbReference type="Pfam" id="PF14748">
    <property type="entry name" value="P5CR_dimer"/>
    <property type="match status" value="1"/>
</dbReference>
<sequence>MKISFIGTGTMATAMIKSIIDAGIFVPQDIMGSFHREKKAQEVKEALHINTTTSNTEAVKFGDIVVLSVKPQIFESVANEVKDYIRDTQLIISIMAGIDVETLQRNLLHKKVVRCMPNTPAQIRQGMTVWTATKEVEDSEKDVVKQILTSMGSEMYVENEVYVDMATALSGTGPAYVFLFLESLVNAGVHLGFSRRDAMELVYKTTLGSVLFAMQSGKHTAELRDMVTSPGGTTADALYELEKGGFRTVLEKAVYSAYKRTLYLKEINKKKGG</sequence>
<dbReference type="FunFam" id="3.40.50.720:FF:000190">
    <property type="entry name" value="Pyrroline-5-carboxylate reductase"/>
    <property type="match status" value="1"/>
</dbReference>
<feature type="binding site" evidence="10">
    <location>
        <position position="55"/>
    </location>
    <ligand>
        <name>NADPH</name>
        <dbReference type="ChEBI" id="CHEBI:57783"/>
    </ligand>
</feature>
<feature type="domain" description="Pyrroline-5-carboxylate reductase catalytic N-terminal" evidence="11">
    <location>
        <begin position="2"/>
        <end position="97"/>
    </location>
</feature>
<dbReference type="Gene3D" id="1.10.3730.10">
    <property type="entry name" value="ProC C-terminal domain-like"/>
    <property type="match status" value="1"/>
</dbReference>
<feature type="domain" description="Pyrroline-5-carboxylate reductase dimerisation" evidence="12">
    <location>
        <begin position="162"/>
        <end position="261"/>
    </location>
</feature>
<keyword evidence="4 8" id="KW-0028">Amino-acid biosynthesis</keyword>
<dbReference type="InterPro" id="IPR036291">
    <property type="entry name" value="NAD(P)-bd_dom_sf"/>
</dbReference>
<dbReference type="PIRSF" id="PIRSF000193">
    <property type="entry name" value="Pyrrol-5-carb_rd"/>
    <property type="match status" value="1"/>
</dbReference>
<dbReference type="InterPro" id="IPR029036">
    <property type="entry name" value="P5CR_dimer"/>
</dbReference>
<dbReference type="GO" id="GO:0005737">
    <property type="term" value="C:cytoplasm"/>
    <property type="evidence" value="ECO:0007669"/>
    <property type="project" value="UniProtKB-SubCell"/>
</dbReference>
<comment type="catalytic activity">
    <reaction evidence="8">
        <text>L-proline + NADP(+) = (S)-1-pyrroline-5-carboxylate + NADPH + 2 H(+)</text>
        <dbReference type="Rhea" id="RHEA:14109"/>
        <dbReference type="ChEBI" id="CHEBI:15378"/>
        <dbReference type="ChEBI" id="CHEBI:17388"/>
        <dbReference type="ChEBI" id="CHEBI:57783"/>
        <dbReference type="ChEBI" id="CHEBI:58349"/>
        <dbReference type="ChEBI" id="CHEBI:60039"/>
        <dbReference type="EC" id="1.5.1.2"/>
    </reaction>
</comment>
<dbReference type="EC" id="1.5.1.2" evidence="8 9"/>
<dbReference type="Pfam" id="PF03807">
    <property type="entry name" value="F420_oxidored"/>
    <property type="match status" value="1"/>
</dbReference>
<comment type="similarity">
    <text evidence="2 8">Belongs to the pyrroline-5-carboxylate reductase family.</text>
</comment>
<dbReference type="PANTHER" id="PTHR11645">
    <property type="entry name" value="PYRROLINE-5-CARBOXYLATE REDUCTASE"/>
    <property type="match status" value="1"/>
</dbReference>
<evidence type="ECO:0000259" key="11">
    <source>
        <dbReference type="Pfam" id="PF03807"/>
    </source>
</evidence>
<organism evidence="13 14">
    <name type="scientific">Caldisericum exile</name>
    <dbReference type="NCBI Taxonomy" id="693075"/>
    <lineage>
        <taxon>Bacteria</taxon>
        <taxon>Pseudomonadati</taxon>
        <taxon>Caldisericota/Cryosericota group</taxon>
        <taxon>Caldisericota</taxon>
        <taxon>Caldisericia</taxon>
        <taxon>Caldisericales</taxon>
        <taxon>Caldisericaceae</taxon>
        <taxon>Caldisericum</taxon>
    </lineage>
</organism>
<feature type="binding site" evidence="10">
    <location>
        <begin position="6"/>
        <end position="11"/>
    </location>
    <ligand>
        <name>NADP(+)</name>
        <dbReference type="ChEBI" id="CHEBI:58349"/>
    </ligand>
</feature>
<dbReference type="HAMAP" id="MF_01925">
    <property type="entry name" value="P5C_reductase"/>
    <property type="match status" value="1"/>
</dbReference>
<evidence type="ECO:0000313" key="14">
    <source>
        <dbReference type="Proteomes" id="UP000237040"/>
    </source>
</evidence>
<dbReference type="PANTHER" id="PTHR11645:SF66">
    <property type="entry name" value="PYRROLINE-5-CARBOXYLATE REDUCTASE"/>
    <property type="match status" value="1"/>
</dbReference>
<comment type="subcellular location">
    <subcellularLocation>
        <location evidence="1 8">Cytoplasm</location>
    </subcellularLocation>
</comment>
<accession>A0A2J6WFN8</accession>
<dbReference type="NCBIfam" id="TIGR00112">
    <property type="entry name" value="proC"/>
    <property type="match status" value="1"/>
</dbReference>
<evidence type="ECO:0000256" key="5">
    <source>
        <dbReference type="ARBA" id="ARBA00022650"/>
    </source>
</evidence>
<keyword evidence="6 8" id="KW-0521">NADP</keyword>
<dbReference type="EMBL" id="PNIL01000014">
    <property type="protein sequence ID" value="PMP68579.1"/>
    <property type="molecule type" value="Genomic_DNA"/>
</dbReference>
<evidence type="ECO:0000256" key="10">
    <source>
        <dbReference type="PIRSR" id="PIRSR000193-1"/>
    </source>
</evidence>
<dbReference type="InterPro" id="IPR028939">
    <property type="entry name" value="P5C_Rdtase_cat_N"/>
</dbReference>
<evidence type="ECO:0000313" key="13">
    <source>
        <dbReference type="EMBL" id="PMP68579.1"/>
    </source>
</evidence>